<evidence type="ECO:0000259" key="11">
    <source>
        <dbReference type="PROSITE" id="PS51387"/>
    </source>
</evidence>
<evidence type="ECO:0000313" key="12">
    <source>
        <dbReference type="EMBL" id="KIW32578.1"/>
    </source>
</evidence>
<dbReference type="OrthoDB" id="9983560at2759"/>
<evidence type="ECO:0000256" key="8">
    <source>
        <dbReference type="ARBA" id="ARBA00023242"/>
    </source>
</evidence>
<dbReference type="GeneID" id="27343302"/>
<dbReference type="GO" id="GO:0006351">
    <property type="term" value="P:DNA-templated transcription"/>
    <property type="evidence" value="ECO:0007669"/>
    <property type="project" value="InterPro"/>
</dbReference>
<evidence type="ECO:0000256" key="2">
    <source>
        <dbReference type="ARBA" id="ARBA00005466"/>
    </source>
</evidence>
<dbReference type="GO" id="GO:0043565">
    <property type="term" value="F:sequence-specific DNA binding"/>
    <property type="evidence" value="ECO:0007669"/>
    <property type="project" value="TreeGrafter"/>
</dbReference>
<dbReference type="PANTHER" id="PTHR47540:SF1">
    <property type="entry name" value="ACTIVATOR OF STRESS GENES 1-RELATED"/>
    <property type="match status" value="1"/>
</dbReference>
<dbReference type="Gene3D" id="3.30.465.10">
    <property type="match status" value="1"/>
</dbReference>
<protein>
    <recommendedName>
        <fullName evidence="11">FAD-binding PCMH-type domain-containing protein</fullName>
    </recommendedName>
</protein>
<dbReference type="GO" id="GO:0016491">
    <property type="term" value="F:oxidoreductase activity"/>
    <property type="evidence" value="ECO:0007669"/>
    <property type="project" value="UniProtKB-KW"/>
</dbReference>
<dbReference type="InterPro" id="IPR051711">
    <property type="entry name" value="Stress_Response_Reg"/>
</dbReference>
<dbReference type="InterPro" id="IPR007219">
    <property type="entry name" value="XnlR_reg_dom"/>
</dbReference>
<dbReference type="GO" id="GO:0005634">
    <property type="term" value="C:nucleus"/>
    <property type="evidence" value="ECO:0007669"/>
    <property type="project" value="UniProtKB-SubCell"/>
</dbReference>
<keyword evidence="6" id="KW-0238">DNA-binding</keyword>
<dbReference type="GO" id="GO:0008270">
    <property type="term" value="F:zinc ion binding"/>
    <property type="evidence" value="ECO:0007669"/>
    <property type="project" value="InterPro"/>
</dbReference>
<comment type="similarity">
    <text evidence="2">Belongs to the oxygen-dependent FAD-linked oxidoreductase family.</text>
</comment>
<accession>A0A0D2CMX8</accession>
<dbReference type="RefSeq" id="XP_016252794.1">
    <property type="nucleotide sequence ID" value="XM_016390892.1"/>
</dbReference>
<evidence type="ECO:0000256" key="10">
    <source>
        <dbReference type="SAM" id="SignalP"/>
    </source>
</evidence>
<dbReference type="InterPro" id="IPR006094">
    <property type="entry name" value="Oxid_FAD_bind_N"/>
</dbReference>
<keyword evidence="4" id="KW-0560">Oxidoreductase</keyword>
<dbReference type="Proteomes" id="UP000054466">
    <property type="component" value="Unassembled WGS sequence"/>
</dbReference>
<comment type="subcellular location">
    <subcellularLocation>
        <location evidence="1">Nucleus</location>
    </subcellularLocation>
</comment>
<dbReference type="VEuPathDB" id="FungiDB:PV07_04108"/>
<dbReference type="PANTHER" id="PTHR47540">
    <property type="entry name" value="THIAMINE REPRESSIBLE GENES REGULATORY PROTEIN THI5"/>
    <property type="match status" value="1"/>
</dbReference>
<evidence type="ECO:0000256" key="9">
    <source>
        <dbReference type="SAM" id="MobiDB-lite"/>
    </source>
</evidence>
<dbReference type="Pfam" id="PF08031">
    <property type="entry name" value="BBE"/>
    <property type="match status" value="1"/>
</dbReference>
<dbReference type="InterPro" id="IPR016169">
    <property type="entry name" value="FAD-bd_PCMH_sub2"/>
</dbReference>
<evidence type="ECO:0000256" key="1">
    <source>
        <dbReference type="ARBA" id="ARBA00004123"/>
    </source>
</evidence>
<feature type="chain" id="PRO_5002255309" description="FAD-binding PCMH-type domain-containing protein" evidence="10">
    <location>
        <begin position="26"/>
        <end position="1499"/>
    </location>
</feature>
<dbReference type="InterPro" id="IPR006093">
    <property type="entry name" value="Oxy_OxRdtase_FAD_BS"/>
</dbReference>
<evidence type="ECO:0000256" key="5">
    <source>
        <dbReference type="ARBA" id="ARBA00023015"/>
    </source>
</evidence>
<keyword evidence="8" id="KW-0539">Nucleus</keyword>
<dbReference type="Pfam" id="PF04082">
    <property type="entry name" value="Fungal_trans"/>
    <property type="match status" value="1"/>
</dbReference>
<evidence type="ECO:0000256" key="3">
    <source>
        <dbReference type="ARBA" id="ARBA00022833"/>
    </source>
</evidence>
<dbReference type="GO" id="GO:0045944">
    <property type="term" value="P:positive regulation of transcription by RNA polymerase II"/>
    <property type="evidence" value="ECO:0007669"/>
    <property type="project" value="TreeGrafter"/>
</dbReference>
<dbReference type="InterPro" id="IPR012951">
    <property type="entry name" value="BBE"/>
</dbReference>
<keyword evidence="7" id="KW-0804">Transcription</keyword>
<dbReference type="STRING" id="569365.A0A0D2CMX8"/>
<evidence type="ECO:0000313" key="13">
    <source>
        <dbReference type="Proteomes" id="UP000054466"/>
    </source>
</evidence>
<dbReference type="Pfam" id="PF01565">
    <property type="entry name" value="FAD_binding_4"/>
    <property type="match status" value="1"/>
</dbReference>
<name>A0A0D2CMX8_9EURO</name>
<reference evidence="12 13" key="1">
    <citation type="submission" date="2015-01" db="EMBL/GenBank/DDBJ databases">
        <title>The Genome Sequence of Cladophialophora immunda CBS83496.</title>
        <authorList>
            <consortium name="The Broad Institute Genomics Platform"/>
            <person name="Cuomo C."/>
            <person name="de Hoog S."/>
            <person name="Gorbushina A."/>
            <person name="Stielow B."/>
            <person name="Teixiera M."/>
            <person name="Abouelleil A."/>
            <person name="Chapman S.B."/>
            <person name="Priest M."/>
            <person name="Young S.K."/>
            <person name="Wortman J."/>
            <person name="Nusbaum C."/>
            <person name="Birren B."/>
        </authorList>
    </citation>
    <scope>NUCLEOTIDE SEQUENCE [LARGE SCALE GENOMIC DNA]</scope>
    <source>
        <strain evidence="12 13">CBS 83496</strain>
    </source>
</reference>
<keyword evidence="3" id="KW-0862">Zinc</keyword>
<dbReference type="InterPro" id="IPR036318">
    <property type="entry name" value="FAD-bd_PCMH-like_sf"/>
</dbReference>
<keyword evidence="13" id="KW-1185">Reference proteome</keyword>
<feature type="domain" description="FAD-binding PCMH-type" evidence="11">
    <location>
        <begin position="116"/>
        <end position="296"/>
    </location>
</feature>
<gene>
    <name evidence="12" type="ORF">PV07_04108</name>
</gene>
<keyword evidence="5" id="KW-0805">Transcription regulation</keyword>
<dbReference type="Gene3D" id="3.40.462.20">
    <property type="match status" value="1"/>
</dbReference>
<feature type="signal peptide" evidence="10">
    <location>
        <begin position="1"/>
        <end position="25"/>
    </location>
</feature>
<evidence type="ECO:0000256" key="7">
    <source>
        <dbReference type="ARBA" id="ARBA00023163"/>
    </source>
</evidence>
<dbReference type="CDD" id="cd12148">
    <property type="entry name" value="fungal_TF_MHR"/>
    <property type="match status" value="1"/>
</dbReference>
<keyword evidence="10" id="KW-0732">Signal</keyword>
<feature type="compositionally biased region" description="Pro residues" evidence="9">
    <location>
        <begin position="656"/>
        <end position="672"/>
    </location>
</feature>
<organism evidence="12 13">
    <name type="scientific">Cladophialophora immunda</name>
    <dbReference type="NCBI Taxonomy" id="569365"/>
    <lineage>
        <taxon>Eukaryota</taxon>
        <taxon>Fungi</taxon>
        <taxon>Dikarya</taxon>
        <taxon>Ascomycota</taxon>
        <taxon>Pezizomycotina</taxon>
        <taxon>Eurotiomycetes</taxon>
        <taxon>Chaetothyriomycetidae</taxon>
        <taxon>Chaetothyriales</taxon>
        <taxon>Herpotrichiellaceae</taxon>
        <taxon>Cladophialophora</taxon>
    </lineage>
</organism>
<dbReference type="PROSITE" id="PS00862">
    <property type="entry name" value="OX2_COVAL_FAD"/>
    <property type="match status" value="1"/>
</dbReference>
<feature type="region of interest" description="Disordered" evidence="9">
    <location>
        <begin position="644"/>
        <end position="672"/>
    </location>
</feature>
<evidence type="ECO:0000256" key="6">
    <source>
        <dbReference type="ARBA" id="ARBA00023125"/>
    </source>
</evidence>
<dbReference type="InterPro" id="IPR016166">
    <property type="entry name" value="FAD-bd_PCMH"/>
</dbReference>
<evidence type="ECO:0000256" key="4">
    <source>
        <dbReference type="ARBA" id="ARBA00023002"/>
    </source>
</evidence>
<dbReference type="EMBL" id="KN847041">
    <property type="protein sequence ID" value="KIW32578.1"/>
    <property type="molecule type" value="Genomic_DNA"/>
</dbReference>
<dbReference type="GO" id="GO:0071949">
    <property type="term" value="F:FAD binding"/>
    <property type="evidence" value="ECO:0007669"/>
    <property type="project" value="InterPro"/>
</dbReference>
<dbReference type="HOGENOM" id="CLU_248759_0_0_1"/>
<proteinExistence type="inferred from homology"/>
<dbReference type="PROSITE" id="PS51387">
    <property type="entry name" value="FAD_PCMH"/>
    <property type="match status" value="1"/>
</dbReference>
<sequence>MDRLTSWASSMIVLFFIVSLKQVRAGPATYCKPIPSSSNWPAQSAWQELNMTVSGKLFVDIPPGSVCHPENILFDNTTCALVLSQWTNSSFHANNPISIDYNDDGCLPSPLAPCTLSAYPSFVVHATKASDVQAAVDFAANTGVRLIVKGTGHDLLSRSSGGQSLSIWTHNIVGISVNTSDTRALPYGGVGSVKIAAGSRMAEVYQAVAKYNLTVIAGGDMSVGIGGWVLGGGHSPISSTYGLGADQVLEMEVVTPDGKFLTINEKSYPDLFWAMRGGGGSTFGVLISVTMKVYPTLPGSLTIFTANTTSNSDTFWSISTYFTSQVPSLSDQGANGYHYFIPYAPPNPPDQAGIIIGGYFFPNKTPAQVNAIMDPVITKINTTNWGDKVFVANETIPVPDFNKFWMTNQPEAVGPSERLGSRLLTRGALTGNQTELENALRTASNGTWTLLNHLVAGKGVRDAKIPGGNNSVCPAWRNNTYIHFVTYRTWTPLNQTEKTSVTNELRNSAVEALRILDPYTGAYVNEADPTEPNWQTTFWGSNYPRLLALKKKYDPEGIFWCKPCVGNELWNVTGSSATQDEPPMRSTDFEDDDLLETILTAAGRLCLDDQGGWDYHGHSSGPAFLQGLRKRFLDKGATNGDDATILSPLQSVPWSPRSPPPPPEPRIAPPLPPKELAQKLVECALGSGCAVLSFIHRPTFSQLLDTFYETDPENYGIQEARVRAFLYSVFALGWLFLRTKSVDLRSNISMREGKYVCVSFLYRGDGSSFASNRPTQVFTRRVFDAVEQETRKRVFWTVRNMEAYICAILGLPTAIKEDDVDQELPLEVDDACIARYGISVCPAKHLPPTVAINAHTRLMQIFAKILRYVYPVHHSGHGHGLADQPGEYRVKYKRMCEVEHELQLWSANLPLELSNDNDNTPNPLRFQRALLFIAYAHTRLILYRPFLLSVSHYTMKNQSDTRAHTYVMACLDASRDVIIGMRNMRERDILSGPFFFTSYSTFFAAISLISYAWERTQGEDIQAVLRYAEIGRDILSLLGQRSVAAARCSKALEALFGLLNKRLSETNEVAVTARPHAEPTLMHRGPESVTGTFTHNPSFTPGLKDVSGKEAYFLGDAGVDGYISVADSTNPEFDTVKLTLEGLLVTTIRCLDWYADTLIQRAQKLLQLHDVKRATDFIGFEDQRKSTAKCFFHFDVPKCLQSELLGQNRGFLRDLPPSLPQFEVGQRHPVLQPRRQGQCDVTYTLRVQALMQDKVVTSWSRSIQIIPALDVSPPFCVTDFAGEYLLERSRRRRRWLPGGRTTGDLRIEACQPPPVILSQLTGDTVLSTTLSLTQGDRSTGNVREESRTPAQGRCRASLMFSTFISSDPRESAPTLKDLSSPGALCRNFGVYATVEVPVQFSKWTKTSATLQGDNHNLELEHQWKADAHVTLNFGKLKYPVPSFESSLVSRRYRVDLRVRIAAPYRCTLRLALPIQILYRTDSGQSPRRFREIDCPPYVA</sequence>
<dbReference type="SUPFAM" id="SSF56176">
    <property type="entry name" value="FAD-binding/transporter-associated domain-like"/>
    <property type="match status" value="1"/>
</dbReference>